<accession>A0ABS1T527</accession>
<feature type="compositionally biased region" description="Low complexity" evidence="1">
    <location>
        <begin position="86"/>
        <end position="103"/>
    </location>
</feature>
<dbReference type="EMBL" id="JAESWC010000001">
    <property type="protein sequence ID" value="MBL4934434.1"/>
    <property type="molecule type" value="Genomic_DNA"/>
</dbReference>
<evidence type="ECO:0000313" key="2">
    <source>
        <dbReference type="EMBL" id="MBL4934434.1"/>
    </source>
</evidence>
<dbReference type="Proteomes" id="UP000632377">
    <property type="component" value="Unassembled WGS sequence"/>
</dbReference>
<feature type="compositionally biased region" description="Polar residues" evidence="1">
    <location>
        <begin position="106"/>
        <end position="133"/>
    </location>
</feature>
<gene>
    <name evidence="2" type="ORF">JK636_01530</name>
</gene>
<dbReference type="RefSeq" id="WP_202747070.1">
    <property type="nucleotide sequence ID" value="NZ_JAESWC010000001.1"/>
</dbReference>
<keyword evidence="3" id="KW-1185">Reference proteome</keyword>
<reference evidence="2 3" key="1">
    <citation type="submission" date="2021-01" db="EMBL/GenBank/DDBJ databases">
        <title>Genome public.</title>
        <authorList>
            <person name="Liu C."/>
            <person name="Sun Q."/>
        </authorList>
    </citation>
    <scope>NUCLEOTIDE SEQUENCE [LARGE SCALE GENOMIC DNA]</scope>
    <source>
        <strain evidence="2 3">YIM B02515</strain>
    </source>
</reference>
<comment type="caution">
    <text evidence="2">The sequence shown here is derived from an EMBL/GenBank/DDBJ whole genome shotgun (WGS) entry which is preliminary data.</text>
</comment>
<organism evidence="2 3">
    <name type="scientific">Clostridium rhizosphaerae</name>
    <dbReference type="NCBI Taxonomy" id="2803861"/>
    <lineage>
        <taxon>Bacteria</taxon>
        <taxon>Bacillati</taxon>
        <taxon>Bacillota</taxon>
        <taxon>Clostridia</taxon>
        <taxon>Eubacteriales</taxon>
        <taxon>Clostridiaceae</taxon>
        <taxon>Clostridium</taxon>
    </lineage>
</organism>
<feature type="region of interest" description="Disordered" evidence="1">
    <location>
        <begin position="41"/>
        <end position="133"/>
    </location>
</feature>
<evidence type="ECO:0000313" key="3">
    <source>
        <dbReference type="Proteomes" id="UP000632377"/>
    </source>
</evidence>
<name>A0ABS1T527_9CLOT</name>
<evidence type="ECO:0000256" key="1">
    <source>
        <dbReference type="SAM" id="MobiDB-lite"/>
    </source>
</evidence>
<protein>
    <submittedName>
        <fullName evidence="2">Uncharacterized protein</fullName>
    </submittedName>
</protein>
<proteinExistence type="predicted"/>
<sequence length="133" mass="13795">MNAKLKRFFSKENTKGLFTKKRIGVIAVVLAVAVSVGAGYVLGSHGNGRGNGKNVRVSDQRQDRNGAPMGQQGSNGKFAQGKSSRQGINGQGQNQQTQGKNGQVPDGQTQNNNKQSGAPGQGQVDGTSGATIK</sequence>
<feature type="compositionally biased region" description="Polar residues" evidence="1">
    <location>
        <begin position="71"/>
        <end position="85"/>
    </location>
</feature>